<feature type="domain" description="Glycosyltransferase family 28 N-terminal" evidence="1">
    <location>
        <begin position="4"/>
        <end position="61"/>
    </location>
</feature>
<dbReference type="Proteomes" id="UP001501676">
    <property type="component" value="Unassembled WGS sequence"/>
</dbReference>
<gene>
    <name evidence="3" type="ORF">GCM10020369_36520</name>
</gene>
<feature type="domain" description="Erythromycin biosynthesis protein CIII-like C-terminal" evidence="2">
    <location>
        <begin position="261"/>
        <end position="375"/>
    </location>
</feature>
<dbReference type="RefSeq" id="WP_345729329.1">
    <property type="nucleotide sequence ID" value="NZ_BAAAYN010000023.1"/>
</dbReference>
<dbReference type="SUPFAM" id="SSF53756">
    <property type="entry name" value="UDP-Glycosyltransferase/glycogen phosphorylase"/>
    <property type="match status" value="1"/>
</dbReference>
<evidence type="ECO:0000313" key="4">
    <source>
        <dbReference type="Proteomes" id="UP001501676"/>
    </source>
</evidence>
<proteinExistence type="predicted"/>
<dbReference type="InterPro" id="IPR010610">
    <property type="entry name" value="EryCIII-like_C"/>
</dbReference>
<evidence type="ECO:0000259" key="1">
    <source>
        <dbReference type="Pfam" id="PF03033"/>
    </source>
</evidence>
<sequence length="420" mass="45153">MAVILLVTHGTAGDVLPFVRIGSALAARGHDVSLLTHAPYAEQVCSAGLAFVPIDTESAYRDSQARSRDLLDVRSPADLRRYYDERGLFRQLRDEVASLTARHRPGRTVLVGRHTSALSVLIAGEALGAPTVSIAVAPIQLLVAPVAALHLARGLADGIDAVRAEHGLLPRNDWLRWLGSADRTLGLWTRWFDEAGTRAPGGVDLVGFVTGDDSDEQLPPEVATLLAAERAPILVTGGTGAMLHPRFYAVALDAITATGRDAVVVAPDRTMLPERLPPGTHWHPRLPFPRLIPEVGALLHHGGIGTAVRALRSGTPQVIMAHGADRPDNAERLASHRLGRWLDAARWSAEAVAGQLAEALADHDYAERADEVTRQDPASGSESAADLIEATLTGPNRQPSTSVRDLSAEQRRLLLRRLRR</sequence>
<dbReference type="InterPro" id="IPR002213">
    <property type="entry name" value="UDP_glucos_trans"/>
</dbReference>
<evidence type="ECO:0000259" key="2">
    <source>
        <dbReference type="Pfam" id="PF06722"/>
    </source>
</evidence>
<dbReference type="CDD" id="cd03784">
    <property type="entry name" value="GT1_Gtf-like"/>
    <property type="match status" value="1"/>
</dbReference>
<comment type="caution">
    <text evidence="3">The sequence shown here is derived from an EMBL/GenBank/DDBJ whole genome shotgun (WGS) entry which is preliminary data.</text>
</comment>
<organism evidence="3 4">
    <name type="scientific">Cryptosporangium minutisporangium</name>
    <dbReference type="NCBI Taxonomy" id="113569"/>
    <lineage>
        <taxon>Bacteria</taxon>
        <taxon>Bacillati</taxon>
        <taxon>Actinomycetota</taxon>
        <taxon>Actinomycetes</taxon>
        <taxon>Cryptosporangiales</taxon>
        <taxon>Cryptosporangiaceae</taxon>
        <taxon>Cryptosporangium</taxon>
    </lineage>
</organism>
<dbReference type="Gene3D" id="3.40.50.2000">
    <property type="entry name" value="Glycogen Phosphorylase B"/>
    <property type="match status" value="2"/>
</dbReference>
<dbReference type="Pfam" id="PF03033">
    <property type="entry name" value="Glyco_transf_28"/>
    <property type="match status" value="1"/>
</dbReference>
<protein>
    <submittedName>
        <fullName evidence="3">Glycosyltransferase</fullName>
    </submittedName>
</protein>
<name>A0ABP6SZN0_9ACTN</name>
<accession>A0ABP6SZN0</accession>
<reference evidence="4" key="1">
    <citation type="journal article" date="2019" name="Int. J. Syst. Evol. Microbiol.">
        <title>The Global Catalogue of Microorganisms (GCM) 10K type strain sequencing project: providing services to taxonomists for standard genome sequencing and annotation.</title>
        <authorList>
            <consortium name="The Broad Institute Genomics Platform"/>
            <consortium name="The Broad Institute Genome Sequencing Center for Infectious Disease"/>
            <person name="Wu L."/>
            <person name="Ma J."/>
        </authorList>
    </citation>
    <scope>NUCLEOTIDE SEQUENCE [LARGE SCALE GENOMIC DNA]</scope>
    <source>
        <strain evidence="4">JCM 9458</strain>
    </source>
</reference>
<dbReference type="EMBL" id="BAAAYN010000023">
    <property type="protein sequence ID" value="GAA3388826.1"/>
    <property type="molecule type" value="Genomic_DNA"/>
</dbReference>
<dbReference type="PANTHER" id="PTHR48050">
    <property type="entry name" value="STEROL 3-BETA-GLUCOSYLTRANSFERASE"/>
    <property type="match status" value="1"/>
</dbReference>
<dbReference type="InterPro" id="IPR004276">
    <property type="entry name" value="GlycoTrans_28_N"/>
</dbReference>
<dbReference type="PANTHER" id="PTHR48050:SF13">
    <property type="entry name" value="STEROL 3-BETA-GLUCOSYLTRANSFERASE UGT80A2"/>
    <property type="match status" value="1"/>
</dbReference>
<keyword evidence="4" id="KW-1185">Reference proteome</keyword>
<evidence type="ECO:0000313" key="3">
    <source>
        <dbReference type="EMBL" id="GAA3388826.1"/>
    </source>
</evidence>
<dbReference type="InterPro" id="IPR050426">
    <property type="entry name" value="Glycosyltransferase_28"/>
</dbReference>
<dbReference type="Pfam" id="PF06722">
    <property type="entry name" value="EryCIII-like_C"/>
    <property type="match status" value="1"/>
</dbReference>